<evidence type="ECO:0000313" key="2">
    <source>
        <dbReference type="EMBL" id="KAK9929737.1"/>
    </source>
</evidence>
<feature type="compositionally biased region" description="Basic residues" evidence="1">
    <location>
        <begin position="164"/>
        <end position="176"/>
    </location>
</feature>
<dbReference type="EMBL" id="JBEDUW010000005">
    <property type="protein sequence ID" value="KAK9929737.1"/>
    <property type="molecule type" value="Genomic_DNA"/>
</dbReference>
<sequence length="176" mass="19771">MPIANRLSWICGPDGLCSQRCSRRRRRLAVGFGSPEMCPLSVVGSSCSPHWGVLATNAGLRHRRHPSSSLHPHLLCAPSQTTLSHRRCQPCNHHRFQASSITTAVLSPIPVHHFTDHLQFKQSIITKFRSSRSCSFRAQRITGVVPPAQHSSPPPSPVVEPRHHQSHRWPHLHSRR</sequence>
<evidence type="ECO:0000256" key="1">
    <source>
        <dbReference type="SAM" id="MobiDB-lite"/>
    </source>
</evidence>
<reference evidence="2 3" key="1">
    <citation type="journal article" date="2023" name="G3 (Bethesda)">
        <title>A chromosome-length genome assembly and annotation of blackberry (Rubus argutus, cv. 'Hillquist').</title>
        <authorList>
            <person name="Bruna T."/>
            <person name="Aryal R."/>
            <person name="Dudchenko O."/>
            <person name="Sargent D.J."/>
            <person name="Mead D."/>
            <person name="Buti M."/>
            <person name="Cavallini A."/>
            <person name="Hytonen T."/>
            <person name="Andres J."/>
            <person name="Pham M."/>
            <person name="Weisz D."/>
            <person name="Mascagni F."/>
            <person name="Usai G."/>
            <person name="Natali L."/>
            <person name="Bassil N."/>
            <person name="Fernandez G.E."/>
            <person name="Lomsadze A."/>
            <person name="Armour M."/>
            <person name="Olukolu B."/>
            <person name="Poorten T."/>
            <person name="Britton C."/>
            <person name="Davik J."/>
            <person name="Ashrafi H."/>
            <person name="Aiden E.L."/>
            <person name="Borodovsky M."/>
            <person name="Worthington M."/>
        </authorList>
    </citation>
    <scope>NUCLEOTIDE SEQUENCE [LARGE SCALE GENOMIC DNA]</scope>
    <source>
        <strain evidence="2">PI 553951</strain>
    </source>
</reference>
<comment type="caution">
    <text evidence="2">The sequence shown here is derived from an EMBL/GenBank/DDBJ whole genome shotgun (WGS) entry which is preliminary data.</text>
</comment>
<keyword evidence="3" id="KW-1185">Reference proteome</keyword>
<proteinExistence type="predicted"/>
<protein>
    <submittedName>
        <fullName evidence="2">Uncharacterized protein</fullName>
    </submittedName>
</protein>
<organism evidence="2 3">
    <name type="scientific">Rubus argutus</name>
    <name type="common">Southern blackberry</name>
    <dbReference type="NCBI Taxonomy" id="59490"/>
    <lineage>
        <taxon>Eukaryota</taxon>
        <taxon>Viridiplantae</taxon>
        <taxon>Streptophyta</taxon>
        <taxon>Embryophyta</taxon>
        <taxon>Tracheophyta</taxon>
        <taxon>Spermatophyta</taxon>
        <taxon>Magnoliopsida</taxon>
        <taxon>eudicotyledons</taxon>
        <taxon>Gunneridae</taxon>
        <taxon>Pentapetalae</taxon>
        <taxon>rosids</taxon>
        <taxon>fabids</taxon>
        <taxon>Rosales</taxon>
        <taxon>Rosaceae</taxon>
        <taxon>Rosoideae</taxon>
        <taxon>Rosoideae incertae sedis</taxon>
        <taxon>Rubus</taxon>
    </lineage>
</organism>
<feature type="region of interest" description="Disordered" evidence="1">
    <location>
        <begin position="143"/>
        <end position="176"/>
    </location>
</feature>
<dbReference type="Proteomes" id="UP001457282">
    <property type="component" value="Unassembled WGS sequence"/>
</dbReference>
<accession>A0AAW1WYJ1</accession>
<name>A0AAW1WYJ1_RUBAR</name>
<dbReference type="AlphaFoldDB" id="A0AAW1WYJ1"/>
<gene>
    <name evidence="2" type="ORF">M0R45_026823</name>
</gene>
<evidence type="ECO:0000313" key="3">
    <source>
        <dbReference type="Proteomes" id="UP001457282"/>
    </source>
</evidence>